<dbReference type="Proteomes" id="UP001140949">
    <property type="component" value="Unassembled WGS sequence"/>
</dbReference>
<gene>
    <name evidence="2" type="ORF">M6B38_232595</name>
</gene>
<evidence type="ECO:0000313" key="2">
    <source>
        <dbReference type="EMBL" id="KAJ6794443.1"/>
    </source>
</evidence>
<keyword evidence="3" id="KW-1185">Reference proteome</keyword>
<dbReference type="PANTHER" id="PTHR33144:SF55">
    <property type="entry name" value="CHROMATIN REMODELER BROMODOMAIN FAMILY"/>
    <property type="match status" value="1"/>
</dbReference>
<evidence type="ECO:0000256" key="1">
    <source>
        <dbReference type="SAM" id="MobiDB-lite"/>
    </source>
</evidence>
<reference evidence="2" key="2">
    <citation type="submission" date="2023-04" db="EMBL/GenBank/DDBJ databases">
        <authorList>
            <person name="Bruccoleri R.E."/>
            <person name="Oakeley E.J."/>
            <person name="Faust A.-M."/>
            <person name="Dessus-Babus S."/>
            <person name="Altorfer M."/>
            <person name="Burckhardt D."/>
            <person name="Oertli M."/>
            <person name="Naumann U."/>
            <person name="Petersen F."/>
            <person name="Wong J."/>
        </authorList>
    </citation>
    <scope>NUCLEOTIDE SEQUENCE</scope>
    <source>
        <strain evidence="2">GSM-AAB239-AS_SAM_17_03QT</strain>
        <tissue evidence="2">Leaf</tissue>
    </source>
</reference>
<feature type="compositionally biased region" description="Basic and acidic residues" evidence="1">
    <location>
        <begin position="43"/>
        <end position="59"/>
    </location>
</feature>
<dbReference type="Pfam" id="PF03004">
    <property type="entry name" value="Transposase_24"/>
    <property type="match status" value="1"/>
</dbReference>
<dbReference type="AlphaFoldDB" id="A0AAX6DRM1"/>
<dbReference type="EMBL" id="JANAVB010042419">
    <property type="protein sequence ID" value="KAJ6794443.1"/>
    <property type="molecule type" value="Genomic_DNA"/>
</dbReference>
<name>A0AAX6DRM1_IRIPA</name>
<protein>
    <submittedName>
        <fullName evidence="2">Uncharacterized protein</fullName>
    </submittedName>
</protein>
<organism evidence="2 3">
    <name type="scientific">Iris pallida</name>
    <name type="common">Sweet iris</name>
    <dbReference type="NCBI Taxonomy" id="29817"/>
    <lineage>
        <taxon>Eukaryota</taxon>
        <taxon>Viridiplantae</taxon>
        <taxon>Streptophyta</taxon>
        <taxon>Embryophyta</taxon>
        <taxon>Tracheophyta</taxon>
        <taxon>Spermatophyta</taxon>
        <taxon>Magnoliopsida</taxon>
        <taxon>Liliopsida</taxon>
        <taxon>Asparagales</taxon>
        <taxon>Iridaceae</taxon>
        <taxon>Iridoideae</taxon>
        <taxon>Irideae</taxon>
        <taxon>Iris</taxon>
    </lineage>
</organism>
<dbReference type="InterPro" id="IPR004252">
    <property type="entry name" value="Probable_transposase_24"/>
</dbReference>
<feature type="region of interest" description="Disordered" evidence="1">
    <location>
        <begin position="37"/>
        <end position="59"/>
    </location>
</feature>
<comment type="caution">
    <text evidence="2">The sequence shown here is derived from an EMBL/GenBank/DDBJ whole genome shotgun (WGS) entry which is preliminary data.</text>
</comment>
<sequence length="109" mass="12959">MKQWGRVVRRWNSEEAKLTSETNTRNRMKVKYTHTMGSKSFARVREEEKKRRPNGEEPSKVEMFVLTRKRKDGTLKLDEDTRIELESLTSQVSDTPESNIAREFFEESF</sequence>
<reference evidence="2" key="1">
    <citation type="journal article" date="2023" name="GigaByte">
        <title>Genome assembly of the bearded iris, Iris pallida Lam.</title>
        <authorList>
            <person name="Bruccoleri R.E."/>
            <person name="Oakeley E.J."/>
            <person name="Faust A.M.E."/>
            <person name="Altorfer M."/>
            <person name="Dessus-Babus S."/>
            <person name="Burckhardt D."/>
            <person name="Oertli M."/>
            <person name="Naumann U."/>
            <person name="Petersen F."/>
            <person name="Wong J."/>
        </authorList>
    </citation>
    <scope>NUCLEOTIDE SEQUENCE</scope>
    <source>
        <strain evidence="2">GSM-AAB239-AS_SAM_17_03QT</strain>
    </source>
</reference>
<evidence type="ECO:0000313" key="3">
    <source>
        <dbReference type="Proteomes" id="UP001140949"/>
    </source>
</evidence>
<proteinExistence type="predicted"/>
<dbReference type="PANTHER" id="PTHR33144">
    <property type="entry name" value="OS10G0409366 PROTEIN-RELATED"/>
    <property type="match status" value="1"/>
</dbReference>
<accession>A0AAX6DRM1</accession>